<gene>
    <name evidence="2" type="ORF">SKAU_G00297150</name>
</gene>
<reference evidence="2" key="1">
    <citation type="journal article" date="2023" name="Science">
        <title>Genome structures resolve the early diversification of teleost fishes.</title>
        <authorList>
            <person name="Parey E."/>
            <person name="Louis A."/>
            <person name="Montfort J."/>
            <person name="Bouchez O."/>
            <person name="Roques C."/>
            <person name="Iampietro C."/>
            <person name="Lluch J."/>
            <person name="Castinel A."/>
            <person name="Donnadieu C."/>
            <person name="Desvignes T."/>
            <person name="Floi Bucao C."/>
            <person name="Jouanno E."/>
            <person name="Wen M."/>
            <person name="Mejri S."/>
            <person name="Dirks R."/>
            <person name="Jansen H."/>
            <person name="Henkel C."/>
            <person name="Chen W.J."/>
            <person name="Zahm M."/>
            <person name="Cabau C."/>
            <person name="Klopp C."/>
            <person name="Thompson A.W."/>
            <person name="Robinson-Rechavi M."/>
            <person name="Braasch I."/>
            <person name="Lecointre G."/>
            <person name="Bobe J."/>
            <person name="Postlethwait J.H."/>
            <person name="Berthelot C."/>
            <person name="Roest Crollius H."/>
            <person name="Guiguen Y."/>
        </authorList>
    </citation>
    <scope>NUCLEOTIDE SEQUENCE</scope>
    <source>
        <strain evidence="2">WJC10195</strain>
    </source>
</reference>
<evidence type="ECO:0000313" key="3">
    <source>
        <dbReference type="Proteomes" id="UP001152622"/>
    </source>
</evidence>
<dbReference type="EMBL" id="JAINUF010000012">
    <property type="protein sequence ID" value="KAJ8345522.1"/>
    <property type="molecule type" value="Genomic_DNA"/>
</dbReference>
<dbReference type="Proteomes" id="UP001152622">
    <property type="component" value="Chromosome 12"/>
</dbReference>
<feature type="region of interest" description="Disordered" evidence="1">
    <location>
        <begin position="32"/>
        <end position="72"/>
    </location>
</feature>
<feature type="compositionally biased region" description="Polar residues" evidence="1">
    <location>
        <begin position="32"/>
        <end position="42"/>
    </location>
</feature>
<sequence>MQRRSVRAYGRDIPASEGAKALLIFIASTRATEQSGQWGKSTSPPPQSEVFQEQSSTPDSTFSWSTAAQMAC</sequence>
<comment type="caution">
    <text evidence="2">The sequence shown here is derived from an EMBL/GenBank/DDBJ whole genome shotgun (WGS) entry which is preliminary data.</text>
</comment>
<proteinExistence type="predicted"/>
<protein>
    <submittedName>
        <fullName evidence="2">Uncharacterized protein</fullName>
    </submittedName>
</protein>
<evidence type="ECO:0000256" key="1">
    <source>
        <dbReference type="SAM" id="MobiDB-lite"/>
    </source>
</evidence>
<organism evidence="2 3">
    <name type="scientific">Synaphobranchus kaupii</name>
    <name type="common">Kaup's arrowtooth eel</name>
    <dbReference type="NCBI Taxonomy" id="118154"/>
    <lineage>
        <taxon>Eukaryota</taxon>
        <taxon>Metazoa</taxon>
        <taxon>Chordata</taxon>
        <taxon>Craniata</taxon>
        <taxon>Vertebrata</taxon>
        <taxon>Euteleostomi</taxon>
        <taxon>Actinopterygii</taxon>
        <taxon>Neopterygii</taxon>
        <taxon>Teleostei</taxon>
        <taxon>Anguilliformes</taxon>
        <taxon>Synaphobranchidae</taxon>
        <taxon>Synaphobranchus</taxon>
    </lineage>
</organism>
<feature type="compositionally biased region" description="Polar residues" evidence="1">
    <location>
        <begin position="49"/>
        <end position="72"/>
    </location>
</feature>
<dbReference type="AlphaFoldDB" id="A0A9Q1ILX8"/>
<evidence type="ECO:0000313" key="2">
    <source>
        <dbReference type="EMBL" id="KAJ8345522.1"/>
    </source>
</evidence>
<name>A0A9Q1ILX8_SYNKA</name>
<keyword evidence="3" id="KW-1185">Reference proteome</keyword>
<accession>A0A9Q1ILX8</accession>